<evidence type="ECO:0000256" key="2">
    <source>
        <dbReference type="ARBA" id="ARBA00023125"/>
    </source>
</evidence>
<reference evidence="5 7" key="2">
    <citation type="submission" date="2019-08" db="EMBL/GenBank/DDBJ databases">
        <title>In-depth cultivation of the pig gut microbiome towards novel bacterial diversity and tailored functional studies.</title>
        <authorList>
            <person name="Wylensek D."/>
            <person name="Hitch T.C.A."/>
            <person name="Clavel T."/>
        </authorList>
    </citation>
    <scope>NUCLEOTIDE SEQUENCE [LARGE SCALE GENOMIC DNA]</scope>
    <source>
        <strain evidence="5 7">WCA3-601-WT-6J</strain>
    </source>
</reference>
<keyword evidence="1" id="KW-0805">Transcription regulation</keyword>
<name>A0A6I3QBA4_9FIRM</name>
<dbReference type="InterPro" id="IPR036388">
    <property type="entry name" value="WH-like_DNA-bd_sf"/>
</dbReference>
<proteinExistence type="predicted"/>
<dbReference type="PANTHER" id="PTHR38445:SF10">
    <property type="entry name" value="GNTR-FAMILY TRANSCRIPTIONAL REGULATOR"/>
    <property type="match status" value="1"/>
</dbReference>
<evidence type="ECO:0000313" key="8">
    <source>
        <dbReference type="Proteomes" id="UP000449193"/>
    </source>
</evidence>
<evidence type="ECO:0000256" key="3">
    <source>
        <dbReference type="ARBA" id="ARBA00023163"/>
    </source>
</evidence>
<dbReference type="PANTHER" id="PTHR38445">
    <property type="entry name" value="HTH-TYPE TRANSCRIPTIONAL REPRESSOR YTRA"/>
    <property type="match status" value="1"/>
</dbReference>
<evidence type="ECO:0000256" key="1">
    <source>
        <dbReference type="ARBA" id="ARBA00023015"/>
    </source>
</evidence>
<dbReference type="PROSITE" id="PS50949">
    <property type="entry name" value="HTH_GNTR"/>
    <property type="match status" value="1"/>
</dbReference>
<dbReference type="GO" id="GO:0003677">
    <property type="term" value="F:DNA binding"/>
    <property type="evidence" value="ECO:0007669"/>
    <property type="project" value="UniProtKB-KW"/>
</dbReference>
<keyword evidence="2" id="KW-0238">DNA-binding</keyword>
<dbReference type="InterPro" id="IPR000524">
    <property type="entry name" value="Tscrpt_reg_HTH_GntR"/>
</dbReference>
<evidence type="ECO:0000313" key="7">
    <source>
        <dbReference type="Proteomes" id="UP000431913"/>
    </source>
</evidence>
<organism evidence="6 8">
    <name type="scientific">Ruthenibacterium lactatiformans</name>
    <dbReference type="NCBI Taxonomy" id="1550024"/>
    <lineage>
        <taxon>Bacteria</taxon>
        <taxon>Bacillati</taxon>
        <taxon>Bacillota</taxon>
        <taxon>Clostridia</taxon>
        <taxon>Eubacteriales</taxon>
        <taxon>Oscillospiraceae</taxon>
        <taxon>Ruthenibacterium</taxon>
    </lineage>
</organism>
<dbReference type="Gene3D" id="1.10.10.10">
    <property type="entry name" value="Winged helix-like DNA-binding domain superfamily/Winged helix DNA-binding domain"/>
    <property type="match status" value="1"/>
</dbReference>
<accession>A0A6I3QBA4</accession>
<dbReference type="SUPFAM" id="SSF46785">
    <property type="entry name" value="Winged helix' DNA-binding domain"/>
    <property type="match status" value="1"/>
</dbReference>
<evidence type="ECO:0000259" key="4">
    <source>
        <dbReference type="PROSITE" id="PS50949"/>
    </source>
</evidence>
<reference evidence="6 8" key="1">
    <citation type="journal article" date="2019" name="Nat. Med.">
        <title>A library of human gut bacterial isolates paired with longitudinal multiomics data enables mechanistic microbiome research.</title>
        <authorList>
            <person name="Poyet M."/>
            <person name="Groussin M."/>
            <person name="Gibbons S.M."/>
            <person name="Avila-Pacheco J."/>
            <person name="Jiang X."/>
            <person name="Kearney S.M."/>
            <person name="Perrotta A.R."/>
            <person name="Berdy B."/>
            <person name="Zhao S."/>
            <person name="Lieberman T.D."/>
            <person name="Swanson P.K."/>
            <person name="Smith M."/>
            <person name="Roesemann S."/>
            <person name="Alexander J.E."/>
            <person name="Rich S.A."/>
            <person name="Livny J."/>
            <person name="Vlamakis H."/>
            <person name="Clish C."/>
            <person name="Bullock K."/>
            <person name="Deik A."/>
            <person name="Scott J."/>
            <person name="Pierce K.A."/>
            <person name="Xavier R.J."/>
            <person name="Alm E.J."/>
        </authorList>
    </citation>
    <scope>NUCLEOTIDE SEQUENCE [LARGE SCALE GENOMIC DNA]</scope>
    <source>
        <strain evidence="6 8">BIOML-A7</strain>
    </source>
</reference>
<dbReference type="EMBL" id="WMZR01000025">
    <property type="protein sequence ID" value="MTS52859.1"/>
    <property type="molecule type" value="Genomic_DNA"/>
</dbReference>
<sequence length="193" mass="21476">MRGHPLNKFPPAPEPFRRLRRFSLAGNLPQGKQKFLTEGLTTVFACCIVSYTSNEPHNQITFGGKERRQLNGNLNDSTSIYLQIAAMLEDNIVRDLLLEEEQAPSTNELAKAFSINPATAAKGLNLLVDEGILYKKRGIGMFVAAGSKQKIIQKRKDSFFETYVRSLVDEARTLAIGKEELMAMIEQAAADKT</sequence>
<feature type="domain" description="HTH gntR-type" evidence="4">
    <location>
        <begin position="78"/>
        <end position="146"/>
    </location>
</feature>
<evidence type="ECO:0000313" key="6">
    <source>
        <dbReference type="EMBL" id="MTS52859.1"/>
    </source>
</evidence>
<dbReference type="GO" id="GO:0003700">
    <property type="term" value="F:DNA-binding transcription factor activity"/>
    <property type="evidence" value="ECO:0007669"/>
    <property type="project" value="InterPro"/>
</dbReference>
<evidence type="ECO:0000313" key="5">
    <source>
        <dbReference type="EMBL" id="MST93280.1"/>
    </source>
</evidence>
<protein>
    <submittedName>
        <fullName evidence="6">GntR family transcriptional regulator</fullName>
    </submittedName>
</protein>
<keyword evidence="3" id="KW-0804">Transcription</keyword>
<dbReference type="Proteomes" id="UP000449193">
    <property type="component" value="Unassembled WGS sequence"/>
</dbReference>
<dbReference type="CDD" id="cd07377">
    <property type="entry name" value="WHTH_GntR"/>
    <property type="match status" value="1"/>
</dbReference>
<dbReference type="SMART" id="SM00345">
    <property type="entry name" value="HTH_GNTR"/>
    <property type="match status" value="1"/>
</dbReference>
<dbReference type="Pfam" id="PF00392">
    <property type="entry name" value="GntR"/>
    <property type="match status" value="1"/>
</dbReference>
<dbReference type="EMBL" id="VUNJ01000023">
    <property type="protein sequence ID" value="MST93280.1"/>
    <property type="molecule type" value="Genomic_DNA"/>
</dbReference>
<dbReference type="Proteomes" id="UP000431913">
    <property type="component" value="Unassembled WGS sequence"/>
</dbReference>
<comment type="caution">
    <text evidence="6">The sequence shown here is derived from an EMBL/GenBank/DDBJ whole genome shotgun (WGS) entry which is preliminary data.</text>
</comment>
<dbReference type="InterPro" id="IPR036390">
    <property type="entry name" value="WH_DNA-bd_sf"/>
</dbReference>
<dbReference type="AlphaFoldDB" id="A0A6I3QBA4"/>
<gene>
    <name evidence="5" type="ORF">FYJ76_15310</name>
    <name evidence="6" type="ORF">GMD52_15140</name>
</gene>